<dbReference type="PANTHER" id="PTHR43004:SF19">
    <property type="entry name" value="BINDING MONOOXYGENASE, PUTATIVE (JCVI)-RELATED"/>
    <property type="match status" value="1"/>
</dbReference>
<dbReference type="PANTHER" id="PTHR43004">
    <property type="entry name" value="TRK SYSTEM POTASSIUM UPTAKE PROTEIN"/>
    <property type="match status" value="1"/>
</dbReference>
<name>A0AAV5AIU7_9AGAM</name>
<dbReference type="PRINTS" id="PR00420">
    <property type="entry name" value="RNGMNOXGNASE"/>
</dbReference>
<keyword evidence="2" id="KW-0285">Flavoprotein</keyword>
<organism evidence="6 7">
    <name type="scientific">Clathrus columnatus</name>
    <dbReference type="NCBI Taxonomy" id="1419009"/>
    <lineage>
        <taxon>Eukaryota</taxon>
        <taxon>Fungi</taxon>
        <taxon>Dikarya</taxon>
        <taxon>Basidiomycota</taxon>
        <taxon>Agaricomycotina</taxon>
        <taxon>Agaricomycetes</taxon>
        <taxon>Phallomycetidae</taxon>
        <taxon>Phallales</taxon>
        <taxon>Clathraceae</taxon>
        <taxon>Clathrus</taxon>
    </lineage>
</organism>
<accession>A0AAV5AIU7</accession>
<reference evidence="6" key="1">
    <citation type="submission" date="2021-10" db="EMBL/GenBank/DDBJ databases">
        <title>De novo Genome Assembly of Clathrus columnatus (Basidiomycota, Fungi) Using Illumina and Nanopore Sequence Data.</title>
        <authorList>
            <person name="Ogiso-Tanaka E."/>
            <person name="Itagaki H."/>
            <person name="Hosoya T."/>
            <person name="Hosaka K."/>
        </authorList>
    </citation>
    <scope>NUCLEOTIDE SEQUENCE</scope>
    <source>
        <strain evidence="6">MO-923</strain>
    </source>
</reference>
<evidence type="ECO:0000256" key="3">
    <source>
        <dbReference type="ARBA" id="ARBA00022827"/>
    </source>
</evidence>
<protein>
    <recommendedName>
        <fullName evidence="5">FAD-binding domain-containing protein</fullName>
    </recommendedName>
</protein>
<evidence type="ECO:0000256" key="4">
    <source>
        <dbReference type="ARBA" id="ARBA00023002"/>
    </source>
</evidence>
<dbReference type="AlphaFoldDB" id="A0AAV5AIU7"/>
<evidence type="ECO:0000259" key="5">
    <source>
        <dbReference type="Pfam" id="PF01494"/>
    </source>
</evidence>
<keyword evidence="3" id="KW-0274">FAD</keyword>
<keyword evidence="7" id="KW-1185">Reference proteome</keyword>
<dbReference type="EMBL" id="BPWL01000008">
    <property type="protein sequence ID" value="GJJ12770.1"/>
    <property type="molecule type" value="Genomic_DNA"/>
</dbReference>
<evidence type="ECO:0000313" key="6">
    <source>
        <dbReference type="EMBL" id="GJJ12770.1"/>
    </source>
</evidence>
<dbReference type="InterPro" id="IPR050641">
    <property type="entry name" value="RIFMO-like"/>
</dbReference>
<sequence>MSFPHETQVLVIGAGPVGLAAAIALYQLNIKVTIVDGSSALHKGARASIVHSRTLEVLETLNLAKPVIDKGTPADHFTMRGKTEELLTVDFSLLKQDTQFPFSLLISQELIEKIFVEEFEKLGGTVHLNKKVISIQPIDNSDNVTVFFEDGTSIITSYIVGADGIHSIVRTTAGISFTDPFTGKQYDDPKGSYELIVVLSDLFLEEPLPEKISRNALTIHLDKFLLLLPLRSADEGNGPFWRIGINFPNGADVPKNPSKELQKLINERNPWPTPITISSIISASRYRVRVAQADKYHSTIGNTNILLAGDAAHIHSPTGGQGMNLGICDAIAAAQAIHAHIHSDSPKPERDEIFAAYSTNRHIIGRRVIGTTKGLTTVINSNRGWRRLIRNAVFFVLDRFSFAKRAFVWRVSGLVNRDV</sequence>
<dbReference type="InterPro" id="IPR002938">
    <property type="entry name" value="FAD-bd"/>
</dbReference>
<dbReference type="GO" id="GO:0016709">
    <property type="term" value="F:oxidoreductase activity, acting on paired donors, with incorporation or reduction of molecular oxygen, NAD(P)H as one donor, and incorporation of one atom of oxygen"/>
    <property type="evidence" value="ECO:0007669"/>
    <property type="project" value="UniProtKB-ARBA"/>
</dbReference>
<dbReference type="SUPFAM" id="SSF51905">
    <property type="entry name" value="FAD/NAD(P)-binding domain"/>
    <property type="match status" value="1"/>
</dbReference>
<comment type="caution">
    <text evidence="6">The sequence shown here is derived from an EMBL/GenBank/DDBJ whole genome shotgun (WGS) entry which is preliminary data.</text>
</comment>
<dbReference type="Pfam" id="PF01494">
    <property type="entry name" value="FAD_binding_3"/>
    <property type="match status" value="1"/>
</dbReference>
<evidence type="ECO:0000256" key="2">
    <source>
        <dbReference type="ARBA" id="ARBA00022630"/>
    </source>
</evidence>
<dbReference type="Gene3D" id="3.50.50.60">
    <property type="entry name" value="FAD/NAD(P)-binding domain"/>
    <property type="match status" value="1"/>
</dbReference>
<evidence type="ECO:0000313" key="7">
    <source>
        <dbReference type="Proteomes" id="UP001050691"/>
    </source>
</evidence>
<evidence type="ECO:0000256" key="1">
    <source>
        <dbReference type="ARBA" id="ARBA00001974"/>
    </source>
</evidence>
<dbReference type="InterPro" id="IPR036188">
    <property type="entry name" value="FAD/NAD-bd_sf"/>
</dbReference>
<gene>
    <name evidence="6" type="ORF">Clacol_007015</name>
</gene>
<proteinExistence type="predicted"/>
<dbReference type="Gene3D" id="3.30.70.2450">
    <property type="match status" value="1"/>
</dbReference>
<comment type="cofactor">
    <cofactor evidence="1">
        <name>FAD</name>
        <dbReference type="ChEBI" id="CHEBI:57692"/>
    </cofactor>
</comment>
<feature type="domain" description="FAD-binding" evidence="5">
    <location>
        <begin position="6"/>
        <end position="369"/>
    </location>
</feature>
<keyword evidence="4" id="KW-0560">Oxidoreductase</keyword>
<dbReference type="Proteomes" id="UP001050691">
    <property type="component" value="Unassembled WGS sequence"/>
</dbReference>
<dbReference type="GO" id="GO:0071949">
    <property type="term" value="F:FAD binding"/>
    <property type="evidence" value="ECO:0007669"/>
    <property type="project" value="InterPro"/>
</dbReference>